<sequence>MTRKQEETSANFQLPRCSKLRSNCGNKPEDWTAAQHIGSHRYIYNAGAIILCCENLHVMVHTLVTI</sequence>
<organism evidence="1">
    <name type="scientific">Arundo donax</name>
    <name type="common">Giant reed</name>
    <name type="synonym">Donax arundinaceus</name>
    <dbReference type="NCBI Taxonomy" id="35708"/>
    <lineage>
        <taxon>Eukaryota</taxon>
        <taxon>Viridiplantae</taxon>
        <taxon>Streptophyta</taxon>
        <taxon>Embryophyta</taxon>
        <taxon>Tracheophyta</taxon>
        <taxon>Spermatophyta</taxon>
        <taxon>Magnoliopsida</taxon>
        <taxon>Liliopsida</taxon>
        <taxon>Poales</taxon>
        <taxon>Poaceae</taxon>
        <taxon>PACMAD clade</taxon>
        <taxon>Arundinoideae</taxon>
        <taxon>Arundineae</taxon>
        <taxon>Arundo</taxon>
    </lineage>
</organism>
<reference evidence="1" key="1">
    <citation type="submission" date="2014-09" db="EMBL/GenBank/DDBJ databases">
        <authorList>
            <person name="Magalhaes I.L.F."/>
            <person name="Oliveira U."/>
            <person name="Santos F.R."/>
            <person name="Vidigal T.H.D.A."/>
            <person name="Brescovit A.D."/>
            <person name="Santos A.J."/>
        </authorList>
    </citation>
    <scope>NUCLEOTIDE SEQUENCE</scope>
    <source>
        <tissue evidence="1">Shoot tissue taken approximately 20 cm above the soil surface</tissue>
    </source>
</reference>
<dbReference type="AlphaFoldDB" id="A0A0A9HWL9"/>
<accession>A0A0A9HWL9</accession>
<proteinExistence type="predicted"/>
<dbReference type="EMBL" id="GBRH01160593">
    <property type="protein sequence ID" value="JAE37303.1"/>
    <property type="molecule type" value="Transcribed_RNA"/>
</dbReference>
<evidence type="ECO:0000313" key="1">
    <source>
        <dbReference type="EMBL" id="JAE37303.1"/>
    </source>
</evidence>
<name>A0A0A9HWL9_ARUDO</name>
<reference evidence="1" key="2">
    <citation type="journal article" date="2015" name="Data Brief">
        <title>Shoot transcriptome of the giant reed, Arundo donax.</title>
        <authorList>
            <person name="Barrero R.A."/>
            <person name="Guerrero F.D."/>
            <person name="Moolhuijzen P."/>
            <person name="Goolsby J.A."/>
            <person name="Tidwell J."/>
            <person name="Bellgard S.E."/>
            <person name="Bellgard M.I."/>
        </authorList>
    </citation>
    <scope>NUCLEOTIDE SEQUENCE</scope>
    <source>
        <tissue evidence="1">Shoot tissue taken approximately 20 cm above the soil surface</tissue>
    </source>
</reference>
<protein>
    <submittedName>
        <fullName evidence="1">Uncharacterized protein</fullName>
    </submittedName>
</protein>